<dbReference type="GO" id="GO:0005802">
    <property type="term" value="C:trans-Golgi network"/>
    <property type="evidence" value="ECO:0007669"/>
    <property type="project" value="TreeGrafter"/>
</dbReference>
<dbReference type="Proteomes" id="UP000769157">
    <property type="component" value="Unassembled WGS sequence"/>
</dbReference>
<evidence type="ECO:0000256" key="11">
    <source>
        <dbReference type="ARBA" id="ARBA00023034"/>
    </source>
</evidence>
<dbReference type="InterPro" id="IPR033124">
    <property type="entry name" value="Ser_caboxypep_his_AS"/>
</dbReference>
<comment type="subcellular location">
    <subcellularLocation>
        <location evidence="2">Golgi apparatus</location>
        <location evidence="2">trans-Golgi network membrane</location>
        <topology evidence="2">Single-pass type I membrane protein</topology>
    </subcellularLocation>
</comment>
<keyword evidence="4 14" id="KW-0121">Carboxypeptidase</keyword>
<evidence type="ECO:0000256" key="5">
    <source>
        <dbReference type="ARBA" id="ARBA00022670"/>
    </source>
</evidence>
<evidence type="ECO:0000256" key="14">
    <source>
        <dbReference type="RuleBase" id="RU361156"/>
    </source>
</evidence>
<evidence type="ECO:0000256" key="9">
    <source>
        <dbReference type="ARBA" id="ARBA00022801"/>
    </source>
</evidence>
<dbReference type="PANTHER" id="PTHR11802:SF190">
    <property type="entry name" value="PHEROMONE-PROCESSING CARBOXYPEPTIDASE KEX1"/>
    <property type="match status" value="1"/>
</dbReference>
<evidence type="ECO:0000256" key="12">
    <source>
        <dbReference type="ARBA" id="ARBA00023136"/>
    </source>
</evidence>
<dbReference type="GeneID" id="70238494"/>
<evidence type="ECO:0000256" key="8">
    <source>
        <dbReference type="ARBA" id="ARBA00022729"/>
    </source>
</evidence>
<dbReference type="PRINTS" id="PR00724">
    <property type="entry name" value="CRBOXYPTASEC"/>
</dbReference>
<evidence type="ECO:0000256" key="2">
    <source>
        <dbReference type="ARBA" id="ARBA00004393"/>
    </source>
</evidence>
<keyword evidence="12 16" id="KW-0472">Membrane</keyword>
<evidence type="ECO:0000256" key="6">
    <source>
        <dbReference type="ARBA" id="ARBA00022692"/>
    </source>
</evidence>
<evidence type="ECO:0000256" key="16">
    <source>
        <dbReference type="SAM" id="Phobius"/>
    </source>
</evidence>
<feature type="chain" id="PRO_5040538840" description="Carboxypeptidase" evidence="14">
    <location>
        <begin position="19"/>
        <end position="607"/>
    </location>
</feature>
<dbReference type="OrthoDB" id="443318at2759"/>
<dbReference type="RefSeq" id="XP_046058793.1">
    <property type="nucleotide sequence ID" value="XM_046207826.1"/>
</dbReference>
<dbReference type="PANTHER" id="PTHR11802">
    <property type="entry name" value="SERINE PROTEASE FAMILY S10 SERINE CARBOXYPEPTIDASE"/>
    <property type="match status" value="1"/>
</dbReference>
<organism evidence="17 18">
    <name type="scientific">Ogataea philodendri</name>
    <dbReference type="NCBI Taxonomy" id="1378263"/>
    <lineage>
        <taxon>Eukaryota</taxon>
        <taxon>Fungi</taxon>
        <taxon>Dikarya</taxon>
        <taxon>Ascomycota</taxon>
        <taxon>Saccharomycotina</taxon>
        <taxon>Pichiomycetes</taxon>
        <taxon>Pichiales</taxon>
        <taxon>Pichiaceae</taxon>
        <taxon>Ogataea</taxon>
    </lineage>
</organism>
<dbReference type="PROSITE" id="PS00560">
    <property type="entry name" value="CARBOXYPEPT_SER_HIS"/>
    <property type="match status" value="1"/>
</dbReference>
<evidence type="ECO:0000256" key="4">
    <source>
        <dbReference type="ARBA" id="ARBA00022645"/>
    </source>
</evidence>
<evidence type="ECO:0000313" key="17">
    <source>
        <dbReference type="EMBL" id="KAH3661680.1"/>
    </source>
</evidence>
<keyword evidence="10 16" id="KW-1133">Transmembrane helix</keyword>
<dbReference type="EC" id="3.4.16.-" evidence="14"/>
<dbReference type="InterPro" id="IPR029058">
    <property type="entry name" value="AB_hydrolase_fold"/>
</dbReference>
<keyword evidence="6 16" id="KW-0812">Transmembrane</keyword>
<keyword evidence="9 14" id="KW-0378">Hydrolase</keyword>
<dbReference type="SUPFAM" id="SSF53474">
    <property type="entry name" value="alpha/beta-Hydrolases"/>
    <property type="match status" value="1"/>
</dbReference>
<evidence type="ECO:0000256" key="15">
    <source>
        <dbReference type="SAM" id="MobiDB-lite"/>
    </source>
</evidence>
<dbReference type="GO" id="GO:0006915">
    <property type="term" value="P:apoptotic process"/>
    <property type="evidence" value="ECO:0007669"/>
    <property type="project" value="UniProtKB-KW"/>
</dbReference>
<dbReference type="EMBL" id="JAEUBE010000439">
    <property type="protein sequence ID" value="KAH3661680.1"/>
    <property type="molecule type" value="Genomic_DNA"/>
</dbReference>
<proteinExistence type="inferred from homology"/>
<feature type="transmembrane region" description="Helical" evidence="16">
    <location>
        <begin position="493"/>
        <end position="514"/>
    </location>
</feature>
<reference evidence="17" key="1">
    <citation type="journal article" date="2021" name="Open Biol.">
        <title>Shared evolutionary footprints suggest mitochondrial oxidative damage underlies multiple complex I losses in fungi.</title>
        <authorList>
            <person name="Schikora-Tamarit M.A."/>
            <person name="Marcet-Houben M."/>
            <person name="Nosek J."/>
            <person name="Gabaldon T."/>
        </authorList>
    </citation>
    <scope>NUCLEOTIDE SEQUENCE</scope>
    <source>
        <strain evidence="17">CBS6075</strain>
    </source>
</reference>
<comment type="caution">
    <text evidence="17">The sequence shown here is derived from an EMBL/GenBank/DDBJ whole genome shotgun (WGS) entry which is preliminary data.</text>
</comment>
<dbReference type="InterPro" id="IPR018202">
    <property type="entry name" value="Ser_caboxypep_ser_AS"/>
</dbReference>
<feature type="signal peptide" evidence="14">
    <location>
        <begin position="1"/>
        <end position="18"/>
    </location>
</feature>
<comment type="catalytic activity">
    <reaction evidence="1">
        <text>Preferential release of a C-terminal arginine or lysine residue.</text>
        <dbReference type="EC" id="3.4.16.6"/>
    </reaction>
</comment>
<protein>
    <recommendedName>
        <fullName evidence="14">Carboxypeptidase</fullName>
        <ecNumber evidence="14">3.4.16.-</ecNumber>
    </recommendedName>
</protein>
<evidence type="ECO:0000256" key="7">
    <source>
        <dbReference type="ARBA" id="ARBA00022703"/>
    </source>
</evidence>
<dbReference type="GO" id="GO:0004185">
    <property type="term" value="F:serine-type carboxypeptidase activity"/>
    <property type="evidence" value="ECO:0007669"/>
    <property type="project" value="UniProtKB-UniRule"/>
</dbReference>
<evidence type="ECO:0000256" key="3">
    <source>
        <dbReference type="ARBA" id="ARBA00009431"/>
    </source>
</evidence>
<comment type="similarity">
    <text evidence="3 14">Belongs to the peptidase S10 family.</text>
</comment>
<keyword evidence="8 14" id="KW-0732">Signal</keyword>
<feature type="compositionally biased region" description="Polar residues" evidence="15">
    <location>
        <begin position="584"/>
        <end position="597"/>
    </location>
</feature>
<evidence type="ECO:0000313" key="18">
    <source>
        <dbReference type="Proteomes" id="UP000769157"/>
    </source>
</evidence>
<keyword evidence="5 14" id="KW-0645">Protease</keyword>
<sequence length="607" mass="68912">MNYLGFLVFALVVHLVRGSQNDYIVKNLPGLDKIPVGKQPIMHAGHLEIFPENNTDIFFWRFSDPVRNKTHKKLHGDDLVIWLNGGPGCSSMDGALMEIGPLRITKDAQVEANPGSWTEVADVVFVDQPAGTGFSYTDKFDTELDDAARDFGEFLKRYFELFPEDSTKNIWLAGESYAGQYIPHFATYIVEHRLLDLKLKGLLIGNGWIEPNLQSLAYVPFALDNGLIDSKAEYMNHLLKKHEKCQKAINDPNNNDFEAEACSDVIMALLKDTRDKSKPADQQCYNIYDYRKHDSYPSCGNSWPEKLPVVTEFLNTDSVQESLNLKIRKTWRECDGKVGLKFHPKKSRISFDLLPKLLEQMTVMLFAGDKDIICNYKSIEMLIDKLEITKGQTGFGDSSPVDWVYDSSSVGKVHSDHNLTYVKVYNSSHMVPYDLPAVSRGLFDIMTGVVEKRDGALLTPVYDSDGNYEFVGLGDRAKDGSSNDQEVNQHHSISFYIAEMVILAVLAYLLCCFYKSFNKNQKSSFLRFGSKKKKKQVHWFDERDLEPETQQEPDDKPKSMLEAVFSKLGYGTQYDKVLNQTDIEMTGGPQSEDQFIVQSDEEEFGHN</sequence>
<dbReference type="Gene3D" id="3.40.50.1820">
    <property type="entry name" value="alpha/beta hydrolase"/>
    <property type="match status" value="1"/>
</dbReference>
<dbReference type="Pfam" id="PF00450">
    <property type="entry name" value="Peptidase_S10"/>
    <property type="match status" value="1"/>
</dbReference>
<gene>
    <name evidence="17" type="ORF">OGAPHI_006530</name>
</gene>
<dbReference type="InterPro" id="IPR001563">
    <property type="entry name" value="Peptidase_S10"/>
</dbReference>
<evidence type="ECO:0000256" key="10">
    <source>
        <dbReference type="ARBA" id="ARBA00022989"/>
    </source>
</evidence>
<dbReference type="AlphaFoldDB" id="A0A9P8NXP4"/>
<dbReference type="GO" id="GO:0006508">
    <property type="term" value="P:proteolysis"/>
    <property type="evidence" value="ECO:0007669"/>
    <property type="project" value="UniProtKB-KW"/>
</dbReference>
<dbReference type="PROSITE" id="PS00131">
    <property type="entry name" value="CARBOXYPEPT_SER_SER"/>
    <property type="match status" value="1"/>
</dbReference>
<name>A0A9P8NXP4_9ASCO</name>
<keyword evidence="11" id="KW-0333">Golgi apparatus</keyword>
<reference evidence="17" key="2">
    <citation type="submission" date="2021-01" db="EMBL/GenBank/DDBJ databases">
        <authorList>
            <person name="Schikora-Tamarit M.A."/>
        </authorList>
    </citation>
    <scope>NUCLEOTIDE SEQUENCE</scope>
    <source>
        <strain evidence="17">CBS6075</strain>
    </source>
</reference>
<accession>A0A9P8NXP4</accession>
<evidence type="ECO:0000256" key="13">
    <source>
        <dbReference type="ARBA" id="ARBA00023180"/>
    </source>
</evidence>
<keyword evidence="7" id="KW-0053">Apoptosis</keyword>
<evidence type="ECO:0000256" key="1">
    <source>
        <dbReference type="ARBA" id="ARBA00001003"/>
    </source>
</evidence>
<keyword evidence="18" id="KW-1185">Reference proteome</keyword>
<keyword evidence="13" id="KW-0325">Glycoprotein</keyword>
<feature type="region of interest" description="Disordered" evidence="15">
    <location>
        <begin position="584"/>
        <end position="607"/>
    </location>
</feature>